<protein>
    <submittedName>
        <fullName evidence="2">Endonuclease/exonuclease/phosphatase family protein</fullName>
    </submittedName>
</protein>
<comment type="caution">
    <text evidence="2">The sequence shown here is derived from an EMBL/GenBank/DDBJ whole genome shotgun (WGS) entry which is preliminary data.</text>
</comment>
<keyword evidence="1" id="KW-1133">Transmembrane helix</keyword>
<feature type="non-terminal residue" evidence="2">
    <location>
        <position position="1"/>
    </location>
</feature>
<keyword evidence="2" id="KW-0378">Hydrolase</keyword>
<organism evidence="2">
    <name type="scientific">human gut metagenome</name>
    <dbReference type="NCBI Taxonomy" id="408170"/>
    <lineage>
        <taxon>unclassified sequences</taxon>
        <taxon>metagenomes</taxon>
        <taxon>organismal metagenomes</taxon>
    </lineage>
</organism>
<name>W1XLW9_9ZZZZ</name>
<dbReference type="AlphaFoldDB" id="W1XLW9"/>
<evidence type="ECO:0000256" key="1">
    <source>
        <dbReference type="SAM" id="Phobius"/>
    </source>
</evidence>
<dbReference type="GO" id="GO:0004527">
    <property type="term" value="F:exonuclease activity"/>
    <property type="evidence" value="ECO:0007669"/>
    <property type="project" value="UniProtKB-KW"/>
</dbReference>
<keyword evidence="1" id="KW-0472">Membrane</keyword>
<accession>W1XLW9</accession>
<dbReference type="GO" id="GO:0004519">
    <property type="term" value="F:endonuclease activity"/>
    <property type="evidence" value="ECO:0007669"/>
    <property type="project" value="UniProtKB-KW"/>
</dbReference>
<dbReference type="EMBL" id="AZMM01015018">
    <property type="protein sequence ID" value="ETJ30460.1"/>
    <property type="molecule type" value="Genomic_DNA"/>
</dbReference>
<keyword evidence="1" id="KW-0812">Transmembrane</keyword>
<keyword evidence="2" id="KW-0269">Exonuclease</keyword>
<feature type="non-terminal residue" evidence="2">
    <location>
        <position position="80"/>
    </location>
</feature>
<keyword evidence="2" id="KW-0540">Nuclease</keyword>
<reference evidence="2" key="1">
    <citation type="submission" date="2013-12" db="EMBL/GenBank/DDBJ databases">
        <title>A Varibaculum cambriense genome reconstructed from a premature infant gut community with otherwise low bacterial novelty that shifts toward anaerobic metabolism during the third week of life.</title>
        <authorList>
            <person name="Brown C.T."/>
            <person name="Sharon I."/>
            <person name="Thomas B.C."/>
            <person name="Castelle C.J."/>
            <person name="Morowitz M.J."/>
            <person name="Banfield J.F."/>
        </authorList>
    </citation>
    <scope>NUCLEOTIDE SEQUENCE</scope>
</reference>
<gene>
    <name evidence="2" type="ORF">Q604_UNBC15018G0001</name>
</gene>
<keyword evidence="2" id="KW-0255">Endonuclease</keyword>
<sequence>AVYSMHLEYEYYTPFLYRGYGGSPPSLPSGRWGWGPMPSPVLDEDDLKRVNVESRRQPVFGSTLFKYVTLFFLFAIIFIA</sequence>
<evidence type="ECO:0000313" key="2">
    <source>
        <dbReference type="EMBL" id="ETJ30460.1"/>
    </source>
</evidence>
<proteinExistence type="predicted"/>
<feature type="transmembrane region" description="Helical" evidence="1">
    <location>
        <begin position="59"/>
        <end position="79"/>
    </location>
</feature>